<dbReference type="RefSeq" id="WP_319834326.1">
    <property type="nucleotide sequence ID" value="NZ_CP138858.1"/>
</dbReference>
<evidence type="ECO:0000313" key="5">
    <source>
        <dbReference type="Proteomes" id="UP001324993"/>
    </source>
</evidence>
<keyword evidence="2" id="KW-0472">Membrane</keyword>
<feature type="transmembrane region" description="Helical" evidence="2">
    <location>
        <begin position="470"/>
        <end position="488"/>
    </location>
</feature>
<keyword evidence="2" id="KW-1133">Transmembrane helix</keyword>
<dbReference type="Pfam" id="PF13584">
    <property type="entry name" value="BatD"/>
    <property type="match status" value="2"/>
</dbReference>
<keyword evidence="2" id="KW-0812">Transmembrane</keyword>
<dbReference type="PANTHER" id="PTHR40940">
    <property type="entry name" value="PROTEIN BATD-RELATED"/>
    <property type="match status" value="1"/>
</dbReference>
<keyword evidence="3" id="KW-0732">Signal</keyword>
<evidence type="ECO:0000256" key="3">
    <source>
        <dbReference type="SAM" id="SignalP"/>
    </source>
</evidence>
<evidence type="ECO:0000256" key="1">
    <source>
        <dbReference type="SAM" id="MobiDB-lite"/>
    </source>
</evidence>
<evidence type="ECO:0000256" key="2">
    <source>
        <dbReference type="SAM" id="Phobius"/>
    </source>
</evidence>
<feature type="region of interest" description="Disordered" evidence="1">
    <location>
        <begin position="410"/>
        <end position="431"/>
    </location>
</feature>
<dbReference type="PANTHER" id="PTHR40940:SF2">
    <property type="entry name" value="BATD"/>
    <property type="match status" value="1"/>
</dbReference>
<name>A0ABZ0RQQ5_9BACT</name>
<feature type="region of interest" description="Disordered" evidence="1">
    <location>
        <begin position="53"/>
        <end position="79"/>
    </location>
</feature>
<proteinExistence type="predicted"/>
<reference evidence="4 5" key="1">
    <citation type="submission" date="2023-11" db="EMBL/GenBank/DDBJ databases">
        <title>Coraliomargarita sp. nov., isolated from marine algae.</title>
        <authorList>
            <person name="Lee J.K."/>
            <person name="Baek J.H."/>
            <person name="Kim J.M."/>
            <person name="Choi D.G."/>
            <person name="Jeon C.O."/>
        </authorList>
    </citation>
    <scope>NUCLEOTIDE SEQUENCE [LARGE SCALE GENOMIC DNA]</scope>
    <source>
        <strain evidence="4 5">J2-16</strain>
    </source>
</reference>
<feature type="chain" id="PRO_5046252218" evidence="3">
    <location>
        <begin position="22"/>
        <end position="606"/>
    </location>
</feature>
<protein>
    <submittedName>
        <fullName evidence="4">BatD family protein</fullName>
    </submittedName>
</protein>
<sequence>MHRLYLLIPLCFALLATSASAAVQVTAIFNPPRIAMGDKSQYIVEIKETDTSKLPDPERVTSLPIPQSGGLELTNGRTSTSQQTSIINGAAEYSITQQLIIDAKPPRVGKFTIPSYVFQYKGETYRVPAATLETVERPADAGPTTDELIFLKTDTPEQLYVGQTTPIQLKLYISENIRLSSLNSFDRSADGFTISELPDSQESTEIVKGRRYRVLTWPLTITPIQTGEQDLSFQFTVSANVPGQNNRRDPFGRRGLGGSLFDDLFGQTERFTVYTEPTKVDVLSLPNDGKPDSFTGAIGDFSMKVYTDRDETQTGEPIMLSVEITGNGNFDRINGPIIPQIDEWRTYAPESQFQPHSAESTLRGTKRFDYVMIPNHDGNIQIPSIAFAYFDAKNKRYTELSSPAIPIKVTPSSKQAAPPTVSNLPTNTQTITTAPPLQKELSMEDALLTLDYRPTPSKHSNSKALKDPSIWIINLSLAVILTISSLWLRHKRRLKEDSAYADQQAAKHELRAITNSAQHAKDAESFYAQAQSAIRLAITCRTHKNHRTANINELESALEKAKVAEETISQTRELFQTADAQRFAGNTAPSDLSSAKSQLERILKAI</sequence>
<dbReference type="InterPro" id="IPR025738">
    <property type="entry name" value="BatD"/>
</dbReference>
<feature type="signal peptide" evidence="3">
    <location>
        <begin position="1"/>
        <end position="21"/>
    </location>
</feature>
<keyword evidence="5" id="KW-1185">Reference proteome</keyword>
<gene>
    <name evidence="4" type="ORF">SH580_07140</name>
</gene>
<dbReference type="EMBL" id="CP138858">
    <property type="protein sequence ID" value="WPJ97483.1"/>
    <property type="molecule type" value="Genomic_DNA"/>
</dbReference>
<accession>A0ABZ0RQQ5</accession>
<evidence type="ECO:0000313" key="4">
    <source>
        <dbReference type="EMBL" id="WPJ97483.1"/>
    </source>
</evidence>
<organism evidence="4 5">
    <name type="scientific">Coraliomargarita algicola</name>
    <dbReference type="NCBI Taxonomy" id="3092156"/>
    <lineage>
        <taxon>Bacteria</taxon>
        <taxon>Pseudomonadati</taxon>
        <taxon>Verrucomicrobiota</taxon>
        <taxon>Opitutia</taxon>
        <taxon>Puniceicoccales</taxon>
        <taxon>Coraliomargaritaceae</taxon>
        <taxon>Coraliomargarita</taxon>
    </lineage>
</organism>
<dbReference type="Proteomes" id="UP001324993">
    <property type="component" value="Chromosome"/>
</dbReference>